<dbReference type="InterPro" id="IPR012674">
    <property type="entry name" value="Calycin"/>
</dbReference>
<organism evidence="2 5">
    <name type="scientific">Loxostege sticticalis</name>
    <name type="common">Beet webworm moth</name>
    <dbReference type="NCBI Taxonomy" id="481309"/>
    <lineage>
        <taxon>Eukaryota</taxon>
        <taxon>Metazoa</taxon>
        <taxon>Ecdysozoa</taxon>
        <taxon>Arthropoda</taxon>
        <taxon>Hexapoda</taxon>
        <taxon>Insecta</taxon>
        <taxon>Pterygota</taxon>
        <taxon>Neoptera</taxon>
        <taxon>Endopterygota</taxon>
        <taxon>Lepidoptera</taxon>
        <taxon>Glossata</taxon>
        <taxon>Ditrysia</taxon>
        <taxon>Pyraloidea</taxon>
        <taxon>Crambidae</taxon>
        <taxon>Pyraustinae</taxon>
        <taxon>Loxostege</taxon>
    </lineage>
</organism>
<evidence type="ECO:0000313" key="4">
    <source>
        <dbReference type="Proteomes" id="UP001549920"/>
    </source>
</evidence>
<dbReference type="Proteomes" id="UP001549921">
    <property type="component" value="Unassembled WGS sequence"/>
</dbReference>
<evidence type="ECO:0000313" key="3">
    <source>
        <dbReference type="EMBL" id="KAL0867853.1"/>
    </source>
</evidence>
<dbReference type="Pfam" id="PF14651">
    <property type="entry name" value="Lipocalin_7"/>
    <property type="match status" value="1"/>
</dbReference>
<dbReference type="EMBL" id="JBEUOH010000022">
    <property type="protein sequence ID" value="KAL0867853.1"/>
    <property type="molecule type" value="Genomic_DNA"/>
</dbReference>
<dbReference type="EMBL" id="JBEDNZ010000022">
    <property type="protein sequence ID" value="KAL0818369.1"/>
    <property type="molecule type" value="Genomic_DNA"/>
</dbReference>
<keyword evidence="4" id="KW-1185">Reference proteome</keyword>
<gene>
    <name evidence="3" type="ORF">ABMA27_008545</name>
    <name evidence="2" type="ORF">ABMA28_008846</name>
</gene>
<dbReference type="Gene3D" id="2.40.128.20">
    <property type="match status" value="1"/>
</dbReference>
<accession>A0ABD0SH21</accession>
<name>A0ABD0SH21_LOXSC</name>
<evidence type="ECO:0008006" key="6">
    <source>
        <dbReference type="Google" id="ProtNLM"/>
    </source>
</evidence>
<comment type="similarity">
    <text evidence="1">Belongs to the calycin superfamily. Fatty-acid binding protein (FABP) family.</text>
</comment>
<evidence type="ECO:0000313" key="2">
    <source>
        <dbReference type="EMBL" id="KAL0818369.1"/>
    </source>
</evidence>
<dbReference type="Proteomes" id="UP001549920">
    <property type="component" value="Unassembled WGS sequence"/>
</dbReference>
<comment type="caution">
    <text evidence="2">The sequence shown here is derived from an EMBL/GenBank/DDBJ whole genome shotgun (WGS) entry which is preliminary data.</text>
</comment>
<proteinExistence type="inferred from homology"/>
<evidence type="ECO:0000313" key="5">
    <source>
        <dbReference type="Proteomes" id="UP001549921"/>
    </source>
</evidence>
<evidence type="ECO:0000256" key="1">
    <source>
        <dbReference type="ARBA" id="ARBA00008390"/>
    </source>
</evidence>
<sequence>MAYLGKEFKVVKEENYDEFIKSLQLPEEDTAKYIAYKPTTKLEKDGDTYKSTATTPAGAKVTTFKSGVEFEEEVRPGLTIKSKYTVDGDTITQEITRDGKTATFKREYKDNELTVTITANFWDGKAVRYYKA</sequence>
<dbReference type="InterPro" id="IPR031259">
    <property type="entry name" value="ILBP"/>
</dbReference>
<dbReference type="SUPFAM" id="SSF50814">
    <property type="entry name" value="Lipocalins"/>
    <property type="match status" value="1"/>
</dbReference>
<dbReference type="PANTHER" id="PTHR11955">
    <property type="entry name" value="FATTY ACID BINDING PROTEIN"/>
    <property type="match status" value="1"/>
</dbReference>
<dbReference type="AlphaFoldDB" id="A0ABD0SH21"/>
<protein>
    <recommendedName>
        <fullName evidence="6">Fatty acid binding protein</fullName>
    </recommendedName>
</protein>
<reference evidence="4 5" key="1">
    <citation type="submission" date="2024-06" db="EMBL/GenBank/DDBJ databases">
        <title>A chromosome-level genome assembly of beet webworm, Loxostege sticticalis.</title>
        <authorList>
            <person name="Zhang Y."/>
        </authorList>
    </citation>
    <scope>NUCLEOTIDE SEQUENCE [LARGE SCALE GENOMIC DNA]</scope>
    <source>
        <strain evidence="3">AQ026</strain>
        <strain evidence="2">AQ028</strain>
        <tissue evidence="2">Male pupae</tissue>
        <tissue evidence="3">Whole body</tissue>
    </source>
</reference>